<dbReference type="InterPro" id="IPR007300">
    <property type="entry name" value="CidB/LrgB"/>
</dbReference>
<keyword evidence="3 6" id="KW-0812">Transmembrane</keyword>
<dbReference type="AlphaFoldDB" id="A0A1H0XX28"/>
<keyword evidence="5 6" id="KW-0472">Membrane</keyword>
<evidence type="ECO:0000256" key="6">
    <source>
        <dbReference type="SAM" id="Phobius"/>
    </source>
</evidence>
<gene>
    <name evidence="7" type="ORF">SAMN05216231_0256</name>
</gene>
<dbReference type="Pfam" id="PF04172">
    <property type="entry name" value="LrgB"/>
    <property type="match status" value="1"/>
</dbReference>
<evidence type="ECO:0000313" key="7">
    <source>
        <dbReference type="EMBL" id="SDQ07196.1"/>
    </source>
</evidence>
<dbReference type="PANTHER" id="PTHR30249:SF17">
    <property type="entry name" value="HOLIN-LIKE PROTEIN CIDB"/>
    <property type="match status" value="1"/>
</dbReference>
<proteinExistence type="predicted"/>
<comment type="subcellular location">
    <subcellularLocation>
        <location evidence="1">Cell membrane</location>
        <topology evidence="1">Multi-pass membrane protein</topology>
    </subcellularLocation>
</comment>
<dbReference type="Proteomes" id="UP000199444">
    <property type="component" value="Unassembled WGS sequence"/>
</dbReference>
<dbReference type="GO" id="GO:0005886">
    <property type="term" value="C:plasma membrane"/>
    <property type="evidence" value="ECO:0007669"/>
    <property type="project" value="UniProtKB-SubCell"/>
</dbReference>
<dbReference type="RefSeq" id="WP_092491153.1">
    <property type="nucleotide sequence ID" value="NZ_FNKD01000001.1"/>
</dbReference>
<evidence type="ECO:0000313" key="8">
    <source>
        <dbReference type="Proteomes" id="UP000199444"/>
    </source>
</evidence>
<dbReference type="PANTHER" id="PTHR30249">
    <property type="entry name" value="PUTATIVE SEROTONIN TRANSPORTER"/>
    <property type="match status" value="1"/>
</dbReference>
<dbReference type="EMBL" id="FNKD01000001">
    <property type="protein sequence ID" value="SDQ07196.1"/>
    <property type="molecule type" value="Genomic_DNA"/>
</dbReference>
<keyword evidence="2" id="KW-1003">Cell membrane</keyword>
<name>A0A1H0XX28_9BACI</name>
<feature type="transmembrane region" description="Helical" evidence="6">
    <location>
        <begin position="208"/>
        <end position="228"/>
    </location>
</feature>
<evidence type="ECO:0000256" key="1">
    <source>
        <dbReference type="ARBA" id="ARBA00004651"/>
    </source>
</evidence>
<feature type="transmembrane region" description="Helical" evidence="6">
    <location>
        <begin position="180"/>
        <end position="196"/>
    </location>
</feature>
<feature type="transmembrane region" description="Helical" evidence="6">
    <location>
        <begin position="63"/>
        <end position="80"/>
    </location>
</feature>
<evidence type="ECO:0000256" key="2">
    <source>
        <dbReference type="ARBA" id="ARBA00022475"/>
    </source>
</evidence>
<evidence type="ECO:0000256" key="3">
    <source>
        <dbReference type="ARBA" id="ARBA00022692"/>
    </source>
</evidence>
<feature type="transmembrane region" description="Helical" evidence="6">
    <location>
        <begin position="6"/>
        <end position="25"/>
    </location>
</feature>
<organism evidence="7 8">
    <name type="scientific">Virgibacillus salinus</name>
    <dbReference type="NCBI Taxonomy" id="553311"/>
    <lineage>
        <taxon>Bacteria</taxon>
        <taxon>Bacillati</taxon>
        <taxon>Bacillota</taxon>
        <taxon>Bacilli</taxon>
        <taxon>Bacillales</taxon>
        <taxon>Bacillaceae</taxon>
        <taxon>Virgibacillus</taxon>
    </lineage>
</organism>
<accession>A0A1H0XX28</accession>
<keyword evidence="8" id="KW-1185">Reference proteome</keyword>
<protein>
    <submittedName>
        <fullName evidence="7">TIGR00659 family protein</fullName>
    </submittedName>
</protein>
<sequence>MIDSLIAVAAITGTVGIYAAAVYIYKKFNSPFTIPVIIATVIIIAILLAFQIPYEIYMRGGEWIDHMLGPAIVALAYPVYQRRKILKKLLVPILSGTMLGAAVGVSTGVLLAKWSGVDQLIIHSLAPKSVTTPVAMAITDTLGGATPLAAVFVMIAGIGGVLISSTVMKCFRIHHPIGRGVGMGSASHAIGTATIMEHDQLAGSVSTIAMVVSAVVVSVITPGLVAVLM</sequence>
<feature type="transmembrane region" description="Helical" evidence="6">
    <location>
        <begin position="148"/>
        <end position="168"/>
    </location>
</feature>
<keyword evidence="4 6" id="KW-1133">Transmembrane helix</keyword>
<reference evidence="7 8" key="1">
    <citation type="submission" date="2016-10" db="EMBL/GenBank/DDBJ databases">
        <authorList>
            <person name="de Groot N.N."/>
        </authorList>
    </citation>
    <scope>NUCLEOTIDE SEQUENCE [LARGE SCALE GENOMIC DNA]</scope>
    <source>
        <strain evidence="7 8">CGMCC 1.10449</strain>
    </source>
</reference>
<evidence type="ECO:0000256" key="4">
    <source>
        <dbReference type="ARBA" id="ARBA00022989"/>
    </source>
</evidence>
<dbReference type="STRING" id="553311.SAMN05216231_0256"/>
<feature type="transmembrane region" description="Helical" evidence="6">
    <location>
        <begin position="89"/>
        <end position="112"/>
    </location>
</feature>
<feature type="transmembrane region" description="Helical" evidence="6">
    <location>
        <begin position="32"/>
        <end position="51"/>
    </location>
</feature>
<evidence type="ECO:0000256" key="5">
    <source>
        <dbReference type="ARBA" id="ARBA00023136"/>
    </source>
</evidence>